<dbReference type="GO" id="GO:0006281">
    <property type="term" value="P:DNA repair"/>
    <property type="evidence" value="ECO:0007669"/>
    <property type="project" value="UniProtKB-KW"/>
</dbReference>
<keyword evidence="8" id="KW-0234">DNA repair</keyword>
<keyword evidence="3 10" id="KW-0853">WD repeat</keyword>
<dbReference type="PROSITE" id="PS50082">
    <property type="entry name" value="WD_REPEATS_2"/>
    <property type="match status" value="1"/>
</dbReference>
<evidence type="ECO:0000313" key="11">
    <source>
        <dbReference type="EMBL" id="GFH31697.1"/>
    </source>
</evidence>
<keyword evidence="4" id="KW-0677">Repeat</keyword>
<evidence type="ECO:0000256" key="9">
    <source>
        <dbReference type="ARBA" id="ARBA00023242"/>
    </source>
</evidence>
<keyword evidence="6" id="KW-0833">Ubl conjugation pathway</keyword>
<comment type="similarity">
    <text evidence="2">Belongs to the WD repeat DDB2/WDR76 family.</text>
</comment>
<feature type="repeat" description="WD" evidence="10">
    <location>
        <begin position="1"/>
        <end position="18"/>
    </location>
</feature>
<reference evidence="11 12" key="1">
    <citation type="submission" date="2020-02" db="EMBL/GenBank/DDBJ databases">
        <title>Draft genome sequence of Haematococcus lacustris strain NIES-144.</title>
        <authorList>
            <person name="Morimoto D."/>
            <person name="Nakagawa S."/>
            <person name="Yoshida T."/>
            <person name="Sawayama S."/>
        </authorList>
    </citation>
    <scope>NUCLEOTIDE SEQUENCE [LARGE SCALE GENOMIC DNA]</scope>
    <source>
        <strain evidence="11 12">NIES-144</strain>
    </source>
</reference>
<dbReference type="EMBL" id="BLLF01005846">
    <property type="protein sequence ID" value="GFH31697.1"/>
    <property type="molecule type" value="Genomic_DNA"/>
</dbReference>
<dbReference type="Gene3D" id="2.130.10.10">
    <property type="entry name" value="YVTN repeat-like/Quinoprotein amine dehydrogenase"/>
    <property type="match status" value="2"/>
</dbReference>
<evidence type="ECO:0000256" key="1">
    <source>
        <dbReference type="ARBA" id="ARBA00004123"/>
    </source>
</evidence>
<evidence type="ECO:0000256" key="6">
    <source>
        <dbReference type="ARBA" id="ARBA00022786"/>
    </source>
</evidence>
<keyword evidence="7" id="KW-0238">DNA-binding</keyword>
<gene>
    <name evidence="11" type="ORF">HaLaN_30789</name>
</gene>
<dbReference type="SUPFAM" id="SSF50978">
    <property type="entry name" value="WD40 repeat-like"/>
    <property type="match status" value="1"/>
</dbReference>
<name>A0A6A0AII9_HAELA</name>
<evidence type="ECO:0000313" key="12">
    <source>
        <dbReference type="Proteomes" id="UP000485058"/>
    </source>
</evidence>
<dbReference type="Proteomes" id="UP000485058">
    <property type="component" value="Unassembled WGS sequence"/>
</dbReference>
<dbReference type="InterPro" id="IPR033312">
    <property type="entry name" value="DDB2"/>
</dbReference>
<dbReference type="GO" id="GO:0005634">
    <property type="term" value="C:nucleus"/>
    <property type="evidence" value="ECO:0007669"/>
    <property type="project" value="UniProtKB-SubCell"/>
</dbReference>
<keyword evidence="9" id="KW-0539">Nucleus</keyword>
<keyword evidence="5" id="KW-0227">DNA damage</keyword>
<dbReference type="InterPro" id="IPR001680">
    <property type="entry name" value="WD40_rpt"/>
</dbReference>
<proteinExistence type="inferred from homology"/>
<evidence type="ECO:0000256" key="3">
    <source>
        <dbReference type="ARBA" id="ARBA00022574"/>
    </source>
</evidence>
<evidence type="ECO:0000256" key="2">
    <source>
        <dbReference type="ARBA" id="ARBA00005434"/>
    </source>
</evidence>
<protein>
    <submittedName>
        <fullName evidence="11">WD_REPEATS_REGION domain-containing protein</fullName>
    </submittedName>
</protein>
<dbReference type="InterPro" id="IPR036322">
    <property type="entry name" value="WD40_repeat_dom_sf"/>
</dbReference>
<keyword evidence="12" id="KW-1185">Reference proteome</keyword>
<evidence type="ECO:0000256" key="8">
    <source>
        <dbReference type="ARBA" id="ARBA00023204"/>
    </source>
</evidence>
<dbReference type="PANTHER" id="PTHR15169:SF0">
    <property type="entry name" value="DNA DAMAGE-BINDING PROTEIN 2"/>
    <property type="match status" value="1"/>
</dbReference>
<accession>A0A6A0AII9</accession>
<feature type="non-terminal residue" evidence="11">
    <location>
        <position position="1"/>
    </location>
</feature>
<organism evidence="11 12">
    <name type="scientific">Haematococcus lacustris</name>
    <name type="common">Green alga</name>
    <name type="synonym">Haematococcus pluvialis</name>
    <dbReference type="NCBI Taxonomy" id="44745"/>
    <lineage>
        <taxon>Eukaryota</taxon>
        <taxon>Viridiplantae</taxon>
        <taxon>Chlorophyta</taxon>
        <taxon>core chlorophytes</taxon>
        <taxon>Chlorophyceae</taxon>
        <taxon>CS clade</taxon>
        <taxon>Chlamydomonadales</taxon>
        <taxon>Haematococcaceae</taxon>
        <taxon>Haematococcus</taxon>
    </lineage>
</organism>
<comment type="caution">
    <text evidence="11">The sequence shown here is derived from an EMBL/GenBank/DDBJ whole genome shotgun (WGS) entry which is preliminary data.</text>
</comment>
<dbReference type="PANTHER" id="PTHR15169">
    <property type="entry name" value="DAMAGE-SPECIFIC DNA BINDING PROTEIN 2"/>
    <property type="match status" value="1"/>
</dbReference>
<feature type="non-terminal residue" evidence="11">
    <location>
        <position position="170"/>
    </location>
</feature>
<evidence type="ECO:0000256" key="7">
    <source>
        <dbReference type="ARBA" id="ARBA00023125"/>
    </source>
</evidence>
<dbReference type="GO" id="GO:0003684">
    <property type="term" value="F:damaged DNA binding"/>
    <property type="evidence" value="ECO:0007669"/>
    <property type="project" value="InterPro"/>
</dbReference>
<comment type="subcellular location">
    <subcellularLocation>
        <location evidence="1">Nucleus</location>
    </subcellularLocation>
</comment>
<evidence type="ECO:0000256" key="5">
    <source>
        <dbReference type="ARBA" id="ARBA00022763"/>
    </source>
</evidence>
<dbReference type="GO" id="GO:0080008">
    <property type="term" value="C:Cul4-RING E3 ubiquitin ligase complex"/>
    <property type="evidence" value="ECO:0007669"/>
    <property type="project" value="InterPro"/>
</dbReference>
<dbReference type="AlphaFoldDB" id="A0A6A0AII9"/>
<evidence type="ECO:0000256" key="4">
    <source>
        <dbReference type="ARBA" id="ARBA00022737"/>
    </source>
</evidence>
<dbReference type="GO" id="GO:0009411">
    <property type="term" value="P:response to UV"/>
    <property type="evidence" value="ECO:0007669"/>
    <property type="project" value="TreeGrafter"/>
</dbReference>
<dbReference type="InterPro" id="IPR015943">
    <property type="entry name" value="WD40/YVTN_repeat-like_dom_sf"/>
</dbReference>
<sequence>TGHKLLTTCQDNRLRVWDHVAISPSGTPPDHEHVHSHDFNRYLTPFKGEWDPKDLTESRVVIGRYISDDYDGVALHPVDIIDITSGALLAALVDHNLTTISPVNKPHPRRDVIVSGSSSDDYDGVALHPVDIIDITSGALLAALVDHNLTTISPVNKPHPRRDVIVSGSS</sequence>
<evidence type="ECO:0000256" key="10">
    <source>
        <dbReference type="PROSITE-ProRule" id="PRU00221"/>
    </source>
</evidence>